<keyword evidence="1" id="KW-0472">Membrane</keyword>
<evidence type="ECO:0000313" key="3">
    <source>
        <dbReference type="Proteomes" id="UP000245535"/>
    </source>
</evidence>
<protein>
    <submittedName>
        <fullName evidence="2">Uncharacterized protein</fullName>
    </submittedName>
</protein>
<dbReference type="Proteomes" id="UP000245535">
    <property type="component" value="Unassembled WGS sequence"/>
</dbReference>
<reference evidence="2 3" key="1">
    <citation type="submission" date="2018-03" db="EMBL/GenBank/DDBJ databases">
        <title>Genomic Encyclopedia of Archaeal and Bacterial Type Strains, Phase II (KMG-II): from individual species to whole genera.</title>
        <authorList>
            <person name="Goeker M."/>
        </authorList>
    </citation>
    <scope>NUCLEOTIDE SEQUENCE [LARGE SCALE GENOMIC DNA]</scope>
    <source>
        <strain evidence="2 3">DSM 28229</strain>
    </source>
</reference>
<proteinExistence type="predicted"/>
<keyword evidence="1" id="KW-0812">Transmembrane</keyword>
<dbReference type="AlphaFoldDB" id="A0A315YSU7"/>
<keyword evidence="1" id="KW-1133">Transmembrane helix</keyword>
<sequence length="174" mass="21138">MSSKFFQRIQFILFMLLFLGYVILQLDNIRNLYYRMNYQIAEVKREALSIPEIPKTWRAIPELEEYSYIQFWVNNQEEHIPRYNLKYVLVHYDSVIFEHDRYLLEETDSSNIELVIGHKIDLNTNRLNSSFSMISEYPRLEDSNYYNWNEEIKIVRKLEVKEAINFLDSIGINY</sequence>
<evidence type="ECO:0000256" key="1">
    <source>
        <dbReference type="SAM" id="Phobius"/>
    </source>
</evidence>
<organism evidence="2 3">
    <name type="scientific">Sediminitomix flava</name>
    <dbReference type="NCBI Taxonomy" id="379075"/>
    <lineage>
        <taxon>Bacteria</taxon>
        <taxon>Pseudomonadati</taxon>
        <taxon>Bacteroidota</taxon>
        <taxon>Cytophagia</taxon>
        <taxon>Cytophagales</taxon>
        <taxon>Flammeovirgaceae</taxon>
        <taxon>Sediminitomix</taxon>
    </lineage>
</organism>
<evidence type="ECO:0000313" key="2">
    <source>
        <dbReference type="EMBL" id="PWJ30423.1"/>
    </source>
</evidence>
<dbReference type="EMBL" id="QGDO01000028">
    <property type="protein sequence ID" value="PWJ30423.1"/>
    <property type="molecule type" value="Genomic_DNA"/>
</dbReference>
<accession>A0A315YSU7</accession>
<comment type="caution">
    <text evidence="2">The sequence shown here is derived from an EMBL/GenBank/DDBJ whole genome shotgun (WGS) entry which is preliminary data.</text>
</comment>
<gene>
    <name evidence="2" type="ORF">BC781_1282</name>
</gene>
<keyword evidence="3" id="KW-1185">Reference proteome</keyword>
<feature type="transmembrane region" description="Helical" evidence="1">
    <location>
        <begin position="6"/>
        <end position="26"/>
    </location>
</feature>
<name>A0A315YSU7_SEDFL</name>